<dbReference type="PROSITE" id="PS50075">
    <property type="entry name" value="CARRIER"/>
    <property type="match status" value="1"/>
</dbReference>
<dbReference type="Gene3D" id="1.10.1200.10">
    <property type="entry name" value="ACP-like"/>
    <property type="match status" value="1"/>
</dbReference>
<dbReference type="FunFam" id="2.30.38.10:FF:000001">
    <property type="entry name" value="Non-ribosomal peptide synthetase PvdI"/>
    <property type="match status" value="1"/>
</dbReference>
<dbReference type="PANTHER" id="PTHR45527">
    <property type="entry name" value="NONRIBOSOMAL PEPTIDE SYNTHETASE"/>
    <property type="match status" value="1"/>
</dbReference>
<evidence type="ECO:0000256" key="1">
    <source>
        <dbReference type="ARBA" id="ARBA00022450"/>
    </source>
</evidence>
<comment type="caution">
    <text evidence="4">The sequence shown here is derived from an EMBL/GenBank/DDBJ whole genome shotgun (WGS) entry which is preliminary data.</text>
</comment>
<dbReference type="InterPro" id="IPR009081">
    <property type="entry name" value="PP-bd_ACP"/>
</dbReference>
<keyword evidence="1" id="KW-0596">Phosphopantetheine</keyword>
<dbReference type="InterPro" id="IPR036736">
    <property type="entry name" value="ACP-like_sf"/>
</dbReference>
<dbReference type="GO" id="GO:0031177">
    <property type="term" value="F:phosphopantetheine binding"/>
    <property type="evidence" value="ECO:0007669"/>
    <property type="project" value="InterPro"/>
</dbReference>
<dbReference type="KEGG" id="pvo:PVOR_17204"/>
<name>A0A2R9STC3_9BACL</name>
<dbReference type="SUPFAM" id="SSF56801">
    <property type="entry name" value="Acetyl-CoA synthetase-like"/>
    <property type="match status" value="1"/>
</dbReference>
<dbReference type="GO" id="GO:0005829">
    <property type="term" value="C:cytosol"/>
    <property type="evidence" value="ECO:0007669"/>
    <property type="project" value="TreeGrafter"/>
</dbReference>
<dbReference type="Pfam" id="PF00501">
    <property type="entry name" value="AMP-binding"/>
    <property type="match status" value="1"/>
</dbReference>
<evidence type="ECO:0000313" key="5">
    <source>
        <dbReference type="Proteomes" id="UP000003094"/>
    </source>
</evidence>
<dbReference type="Gene3D" id="2.30.38.10">
    <property type="entry name" value="Luciferase, Domain 3"/>
    <property type="match status" value="1"/>
</dbReference>
<dbReference type="SUPFAM" id="SSF52777">
    <property type="entry name" value="CoA-dependent acyltransferases"/>
    <property type="match status" value="1"/>
</dbReference>
<dbReference type="Gene3D" id="3.30.559.30">
    <property type="entry name" value="Nonribosomal peptide synthetase, condensation domain"/>
    <property type="match status" value="1"/>
</dbReference>
<dbReference type="Proteomes" id="UP000003094">
    <property type="component" value="Unassembled WGS sequence"/>
</dbReference>
<dbReference type="PANTHER" id="PTHR45527:SF14">
    <property type="entry name" value="PLIPASTATIN SYNTHASE SUBUNIT B"/>
    <property type="match status" value="1"/>
</dbReference>
<dbReference type="InterPro" id="IPR025110">
    <property type="entry name" value="AMP-bd_C"/>
</dbReference>
<keyword evidence="2" id="KW-0597">Phosphoprotein</keyword>
<proteinExistence type="predicted"/>
<reference evidence="4 5" key="1">
    <citation type="journal article" date="2010" name="BMC Genomics">
        <title>Genome sequence of the pattern forming Paenibacillus vortex bacterium reveals potential for thriving in complex environments.</title>
        <authorList>
            <person name="Sirota-Madi A."/>
            <person name="Olender T."/>
            <person name="Helman Y."/>
            <person name="Ingham C."/>
            <person name="Brainis I."/>
            <person name="Roth D."/>
            <person name="Hagi E."/>
            <person name="Brodsky L."/>
            <person name="Leshkowitz D."/>
            <person name="Galatenko V."/>
            <person name="Nikolaev V."/>
            <person name="Mugasimangalam R.C."/>
            <person name="Bransburg-Zabary S."/>
            <person name="Gutnick D.L."/>
            <person name="Lancet D."/>
            <person name="Ben-Jacob E."/>
        </authorList>
    </citation>
    <scope>NUCLEOTIDE SEQUENCE [LARGE SCALE GENOMIC DNA]</scope>
    <source>
        <strain evidence="4 5">V453</strain>
    </source>
</reference>
<dbReference type="Pfam" id="PF00550">
    <property type="entry name" value="PP-binding"/>
    <property type="match status" value="1"/>
</dbReference>
<evidence type="ECO:0000259" key="3">
    <source>
        <dbReference type="PROSITE" id="PS50075"/>
    </source>
</evidence>
<dbReference type="SUPFAM" id="SSF47336">
    <property type="entry name" value="ACP-like"/>
    <property type="match status" value="1"/>
</dbReference>
<sequence>MNLYGPTEATVDVSFYDCSDGDIPINDISINVPIGKPIDNISLYIMSGAMKLQPVGIAGELCISGVGLARGYIGRPDLTEEKFVDNPFAAGSLMYRTGDLARWLPDGRIEYLGRIDHQVKIRGQRIECGEIEHVLRGHPAVSEAVVMKRDAASGSEYLCAYIVCTEPVDLEELRDFAALRLPDYMVPLTVMELPVMPLSPNGKIDRKALPEPELKTGSGTPFVEATSDNELAIAAVWREILQRDDFGIHHRFFDAGGDSLLLVRAHQRLETLYPGVLGVTDLLTYPTISSLAAYLESRNRELASWSWTGLLVADDCVSSGYAAERIGSVQFQLDRLVAKGLAELAASRSVTVEAAAYAAYLYFWRGESGSSRLVLPAMTDNGLIAPKEIDFAEVRDFDTLLRHAAKRASAGECYSVRQIRKHPQAEAGFVLFPLFAGTAQHGFKERETLLERFDVVLYMDGAAAPSGAEGPELGGVWTYNARRLGKESVLDWASAYLELLSSVVEQYRATADSAVSRA</sequence>
<evidence type="ECO:0000313" key="4">
    <source>
        <dbReference type="EMBL" id="EFU40635.1"/>
    </source>
</evidence>
<dbReference type="InterPro" id="IPR020806">
    <property type="entry name" value="PKS_PP-bd"/>
</dbReference>
<dbReference type="InterPro" id="IPR045851">
    <property type="entry name" value="AMP-bd_C_sf"/>
</dbReference>
<feature type="domain" description="Carrier" evidence="3">
    <location>
        <begin position="224"/>
        <end position="299"/>
    </location>
</feature>
<protein>
    <recommendedName>
        <fullName evidence="3">Carrier domain-containing protein</fullName>
    </recommendedName>
</protein>
<evidence type="ECO:0000256" key="2">
    <source>
        <dbReference type="ARBA" id="ARBA00022553"/>
    </source>
</evidence>
<dbReference type="Gene3D" id="3.40.50.980">
    <property type="match status" value="1"/>
</dbReference>
<dbReference type="Gene3D" id="3.30.300.30">
    <property type="match status" value="1"/>
</dbReference>
<dbReference type="Pfam" id="PF13193">
    <property type="entry name" value="AMP-binding_C"/>
    <property type="match status" value="1"/>
</dbReference>
<dbReference type="GO" id="GO:0044550">
    <property type="term" value="P:secondary metabolite biosynthetic process"/>
    <property type="evidence" value="ECO:0007669"/>
    <property type="project" value="TreeGrafter"/>
</dbReference>
<dbReference type="FunFam" id="3.30.300.30:FF:000010">
    <property type="entry name" value="Enterobactin synthetase component F"/>
    <property type="match status" value="1"/>
</dbReference>
<dbReference type="InterPro" id="IPR000873">
    <property type="entry name" value="AMP-dep_synth/lig_dom"/>
</dbReference>
<dbReference type="AlphaFoldDB" id="A0A2R9STC3"/>
<organism evidence="4 5">
    <name type="scientific">Paenibacillus vortex V453</name>
    <dbReference type="NCBI Taxonomy" id="715225"/>
    <lineage>
        <taxon>Bacteria</taxon>
        <taxon>Bacillati</taxon>
        <taxon>Bacillota</taxon>
        <taxon>Bacilli</taxon>
        <taxon>Bacillales</taxon>
        <taxon>Paenibacillaceae</taxon>
        <taxon>Paenibacillus</taxon>
    </lineage>
</organism>
<dbReference type="GO" id="GO:0043041">
    <property type="term" value="P:amino acid activation for nonribosomal peptide biosynthetic process"/>
    <property type="evidence" value="ECO:0007669"/>
    <property type="project" value="TreeGrafter"/>
</dbReference>
<dbReference type="SMART" id="SM00823">
    <property type="entry name" value="PKS_PP"/>
    <property type="match status" value="1"/>
</dbReference>
<accession>A0A2R9STC3</accession>
<dbReference type="EMBL" id="ADHJ01000025">
    <property type="protein sequence ID" value="EFU40635.1"/>
    <property type="molecule type" value="Genomic_DNA"/>
</dbReference>
<gene>
    <name evidence="4" type="ORF">PVOR_17204</name>
</gene>
<keyword evidence="5" id="KW-1185">Reference proteome</keyword>
<dbReference type="RefSeq" id="WP_006210243.1">
    <property type="nucleotide sequence ID" value="NZ_ADHJ01000025.1"/>
</dbReference>